<keyword evidence="3" id="KW-1185">Reference proteome</keyword>
<reference evidence="2 3" key="1">
    <citation type="submission" date="2023-03" db="EMBL/GenBank/DDBJ databases">
        <title>WGS of Gossypium arboreum.</title>
        <authorList>
            <person name="Yu D."/>
        </authorList>
    </citation>
    <scope>NUCLEOTIDE SEQUENCE [LARGE SCALE GENOMIC DNA]</scope>
    <source>
        <tissue evidence="2">Leaf</tissue>
    </source>
</reference>
<gene>
    <name evidence="2" type="ORF">PVK06_046713</name>
</gene>
<dbReference type="EMBL" id="JARKNE010000013">
    <property type="protein sequence ID" value="KAK5770562.1"/>
    <property type="molecule type" value="Genomic_DNA"/>
</dbReference>
<comment type="caution">
    <text evidence="2">The sequence shown here is derived from an EMBL/GenBank/DDBJ whole genome shotgun (WGS) entry which is preliminary data.</text>
</comment>
<sequence>MKFYLDLQNSLQIIGRIIEKQNFEQIARNRLQLKVSIDAIKWLIFQGYAFKGRDEAQDSRNRGHRVVSFGEGNL</sequence>
<evidence type="ECO:0000313" key="2">
    <source>
        <dbReference type="EMBL" id="KAK5770562.1"/>
    </source>
</evidence>
<accession>A0ABR0MBB7</accession>
<organism evidence="2 3">
    <name type="scientific">Gossypium arboreum</name>
    <name type="common">Tree cotton</name>
    <name type="synonym">Gossypium nanking</name>
    <dbReference type="NCBI Taxonomy" id="29729"/>
    <lineage>
        <taxon>Eukaryota</taxon>
        <taxon>Viridiplantae</taxon>
        <taxon>Streptophyta</taxon>
        <taxon>Embryophyta</taxon>
        <taxon>Tracheophyta</taxon>
        <taxon>Spermatophyta</taxon>
        <taxon>Magnoliopsida</taxon>
        <taxon>eudicotyledons</taxon>
        <taxon>Gunneridae</taxon>
        <taxon>Pentapetalae</taxon>
        <taxon>rosids</taxon>
        <taxon>malvids</taxon>
        <taxon>Malvales</taxon>
        <taxon>Malvaceae</taxon>
        <taxon>Malvoideae</taxon>
        <taxon>Gossypium</taxon>
    </lineage>
</organism>
<evidence type="ECO:0000313" key="3">
    <source>
        <dbReference type="Proteomes" id="UP001358586"/>
    </source>
</evidence>
<name>A0ABR0MBB7_GOSAR</name>
<evidence type="ECO:0000256" key="1">
    <source>
        <dbReference type="SAM" id="MobiDB-lite"/>
    </source>
</evidence>
<proteinExistence type="predicted"/>
<protein>
    <submittedName>
        <fullName evidence="2">Uncharacterized protein</fullName>
    </submittedName>
</protein>
<dbReference type="Proteomes" id="UP001358586">
    <property type="component" value="Chromosome 13"/>
</dbReference>
<feature type="region of interest" description="Disordered" evidence="1">
    <location>
        <begin position="54"/>
        <end position="74"/>
    </location>
</feature>